<keyword evidence="2" id="KW-1185">Reference proteome</keyword>
<accession>A0A229SDA7</accession>
<evidence type="ECO:0000313" key="1">
    <source>
        <dbReference type="EMBL" id="OXM56886.1"/>
    </source>
</evidence>
<reference evidence="1 2" key="1">
    <citation type="submission" date="2017-07" db="EMBL/GenBank/DDBJ databases">
        <title>Amycolatopsis thailandensis Genome sequencing and assembly.</title>
        <authorList>
            <person name="Kaur N."/>
            <person name="Mayilraj S."/>
        </authorList>
    </citation>
    <scope>NUCLEOTIDE SEQUENCE [LARGE SCALE GENOMIC DNA]</scope>
    <source>
        <strain evidence="1 2">JCM 16380</strain>
    </source>
</reference>
<proteinExistence type="predicted"/>
<dbReference type="AlphaFoldDB" id="A0A229SDA7"/>
<name>A0A229SDA7_9PSEU</name>
<organism evidence="1 2">
    <name type="scientific">Amycolatopsis thailandensis</name>
    <dbReference type="NCBI Taxonomy" id="589330"/>
    <lineage>
        <taxon>Bacteria</taxon>
        <taxon>Bacillati</taxon>
        <taxon>Actinomycetota</taxon>
        <taxon>Actinomycetes</taxon>
        <taxon>Pseudonocardiales</taxon>
        <taxon>Pseudonocardiaceae</taxon>
        <taxon>Amycolatopsis</taxon>
    </lineage>
</organism>
<dbReference type="Proteomes" id="UP000215223">
    <property type="component" value="Unassembled WGS sequence"/>
</dbReference>
<keyword evidence="1" id="KW-0378">Hydrolase</keyword>
<sequence>MTLHDDVVSTLSGWRPADAAQESLRQAYLGFLAA</sequence>
<comment type="caution">
    <text evidence="1">The sequence shown here is derived from an EMBL/GenBank/DDBJ whole genome shotgun (WGS) entry which is preliminary data.</text>
</comment>
<evidence type="ECO:0000313" key="2">
    <source>
        <dbReference type="Proteomes" id="UP000215223"/>
    </source>
</evidence>
<dbReference type="GO" id="GO:0016787">
    <property type="term" value="F:hydrolase activity"/>
    <property type="evidence" value="ECO:0007669"/>
    <property type="project" value="UniProtKB-KW"/>
</dbReference>
<feature type="non-terminal residue" evidence="1">
    <location>
        <position position="34"/>
    </location>
</feature>
<protein>
    <submittedName>
        <fullName evidence="1">NUDIX hydrolase</fullName>
    </submittedName>
</protein>
<dbReference type="EMBL" id="NMQT01000034">
    <property type="protein sequence ID" value="OXM56886.1"/>
    <property type="molecule type" value="Genomic_DNA"/>
</dbReference>
<gene>
    <name evidence="1" type="ORF">CFP71_10840</name>
</gene>